<dbReference type="InterPro" id="IPR036457">
    <property type="entry name" value="PPM-type-like_dom_sf"/>
</dbReference>
<feature type="domain" description="PPM-type phosphatase" evidence="1">
    <location>
        <begin position="2"/>
        <end position="217"/>
    </location>
</feature>
<gene>
    <name evidence="2" type="ORF">LX99_04376</name>
</gene>
<organism evidence="2 3">
    <name type="scientific">Mucilaginibacter oryzae</name>
    <dbReference type="NCBI Taxonomy" id="468058"/>
    <lineage>
        <taxon>Bacteria</taxon>
        <taxon>Pseudomonadati</taxon>
        <taxon>Bacteroidota</taxon>
        <taxon>Sphingobacteriia</taxon>
        <taxon>Sphingobacteriales</taxon>
        <taxon>Sphingobacteriaceae</taxon>
        <taxon>Mucilaginibacter</taxon>
    </lineage>
</organism>
<dbReference type="SMART" id="SM00332">
    <property type="entry name" value="PP2Cc"/>
    <property type="match status" value="1"/>
</dbReference>
<dbReference type="InterPro" id="IPR001932">
    <property type="entry name" value="PPM-type_phosphatase-like_dom"/>
</dbReference>
<dbReference type="SUPFAM" id="SSF81606">
    <property type="entry name" value="PP2C-like"/>
    <property type="match status" value="1"/>
</dbReference>
<dbReference type="AlphaFoldDB" id="A0A316H177"/>
<comment type="caution">
    <text evidence="2">The sequence shown here is derived from an EMBL/GenBank/DDBJ whole genome shotgun (WGS) entry which is preliminary data.</text>
</comment>
<sequence>MNTPLKYVSNSKKGLKRERNQDKILIVDKDQYYLFFVFDGVSSFSTSHIFINQYTKKLKSKLNDLNPTGNNLGQFLFETHNQVLSDCEAQGMSTLSALFYNKTLNKAQYVNIGDSRIYQFSNQFIERITDDDSLSDRSNILTKCLGLASLSIDDFMPTDVVSEYNFLICTDGFYKLMLNDLKAYFQAYNFKNFRNIEKKLSLLQRRKNNDDSSYILIKNEISGRS</sequence>
<proteinExistence type="predicted"/>
<dbReference type="Gene3D" id="3.60.40.10">
    <property type="entry name" value="PPM-type phosphatase domain"/>
    <property type="match status" value="1"/>
</dbReference>
<evidence type="ECO:0000313" key="2">
    <source>
        <dbReference type="EMBL" id="PWK72519.1"/>
    </source>
</evidence>
<evidence type="ECO:0000259" key="1">
    <source>
        <dbReference type="SMART" id="SM00332"/>
    </source>
</evidence>
<name>A0A316H177_9SPHI</name>
<protein>
    <submittedName>
        <fullName evidence="2">Serine/threonine protein phosphatase PrpC</fullName>
    </submittedName>
</protein>
<keyword evidence="3" id="KW-1185">Reference proteome</keyword>
<evidence type="ECO:0000313" key="3">
    <source>
        <dbReference type="Proteomes" id="UP000245678"/>
    </source>
</evidence>
<reference evidence="2 3" key="1">
    <citation type="submission" date="2018-05" db="EMBL/GenBank/DDBJ databases">
        <title>Genomic Encyclopedia of Archaeal and Bacterial Type Strains, Phase II (KMG-II): from individual species to whole genera.</title>
        <authorList>
            <person name="Goeker M."/>
        </authorList>
    </citation>
    <scope>NUCLEOTIDE SEQUENCE [LARGE SCALE GENOMIC DNA]</scope>
    <source>
        <strain evidence="2 3">DSM 19975</strain>
    </source>
</reference>
<dbReference type="RefSeq" id="WP_109609722.1">
    <property type="nucleotide sequence ID" value="NZ_QGHA01000012.1"/>
</dbReference>
<dbReference type="Proteomes" id="UP000245678">
    <property type="component" value="Unassembled WGS sequence"/>
</dbReference>
<dbReference type="EMBL" id="QGHA01000012">
    <property type="protein sequence ID" value="PWK72519.1"/>
    <property type="molecule type" value="Genomic_DNA"/>
</dbReference>
<dbReference type="Pfam" id="PF13672">
    <property type="entry name" value="PP2C_2"/>
    <property type="match status" value="1"/>
</dbReference>
<accession>A0A316H177</accession>